<accession>A0AA39R9A7</accession>
<sequence length="611" mass="69474">MDPKYPREQESIDTEMSEAPSTRTVPGPGRPLPRIPAQSLETRTAHGTIPSTKGSKLELQMAEEDVENLASIARRNTGDGPRSLREELETAREENQSLREGLKYRESEAKDILRRENAKYSQLYNTMTTQLEDMQAENGRVEEIARKTHLKLQAKEEELQKCKDELFALQPLSPISDAQIGHGWERLCGAVTQWIDDQAGGMGSLQSELKRLSQRDEFSDTVDLYWGADRQELALRSSRYPNIIDVLIRYNIHCLLEKRVFDESVYMFGLGNKSAKLLTMIEEQMNALEPRRDRQTIDRWRSETLIAWSAIPDSEAIKFERAKEVTLEADDFLAPLLPKRTSDAFEVFHREITLVAIELAGTMRRSTSAYRFISLVDRGHPRMKRPTLPPVGHGGLVHTSDFAQSEILDIESSRYLKPSRLEPNKDGSIGQRIVTIYPALCRRGRDDDIVVSKELLLVELSKPLPRRGKPREVESSRASHYWPVYQYTFPKSELAPPWHIHNQTRNPIKEPILSTQHAEILVSTGAMEIFFRTMYNNDTIYPKQAFSIHLILREPTAPTGDPIGTCMVTTTHMAIEEASKHIEIFDSLDVPGRTTPLLLEFAEGKSLNSAS</sequence>
<evidence type="ECO:0000256" key="2">
    <source>
        <dbReference type="SAM" id="MobiDB-lite"/>
    </source>
</evidence>
<keyword evidence="1" id="KW-0175">Coiled coil</keyword>
<evidence type="ECO:0000313" key="4">
    <source>
        <dbReference type="Proteomes" id="UP001166286"/>
    </source>
</evidence>
<protein>
    <submittedName>
        <fullName evidence="3">Uncharacterized protein</fullName>
    </submittedName>
</protein>
<dbReference type="Proteomes" id="UP001166286">
    <property type="component" value="Unassembled WGS sequence"/>
</dbReference>
<proteinExistence type="predicted"/>
<organism evidence="3 4">
    <name type="scientific">Cladonia borealis</name>
    <dbReference type="NCBI Taxonomy" id="184061"/>
    <lineage>
        <taxon>Eukaryota</taxon>
        <taxon>Fungi</taxon>
        <taxon>Dikarya</taxon>
        <taxon>Ascomycota</taxon>
        <taxon>Pezizomycotina</taxon>
        <taxon>Lecanoromycetes</taxon>
        <taxon>OSLEUM clade</taxon>
        <taxon>Lecanoromycetidae</taxon>
        <taxon>Lecanorales</taxon>
        <taxon>Lecanorineae</taxon>
        <taxon>Cladoniaceae</taxon>
        <taxon>Cladonia</taxon>
    </lineage>
</organism>
<gene>
    <name evidence="3" type="ORF">JMJ35_002013</name>
</gene>
<feature type="coiled-coil region" evidence="1">
    <location>
        <begin position="117"/>
        <end position="165"/>
    </location>
</feature>
<name>A0AA39R9A7_9LECA</name>
<dbReference type="AlphaFoldDB" id="A0AA39R9A7"/>
<dbReference type="EMBL" id="JAFEKC020000003">
    <property type="protein sequence ID" value="KAK0515979.1"/>
    <property type="molecule type" value="Genomic_DNA"/>
</dbReference>
<feature type="region of interest" description="Disordered" evidence="2">
    <location>
        <begin position="1"/>
        <end position="55"/>
    </location>
</feature>
<evidence type="ECO:0000256" key="1">
    <source>
        <dbReference type="SAM" id="Coils"/>
    </source>
</evidence>
<evidence type="ECO:0000313" key="3">
    <source>
        <dbReference type="EMBL" id="KAK0515979.1"/>
    </source>
</evidence>
<comment type="caution">
    <text evidence="3">The sequence shown here is derived from an EMBL/GenBank/DDBJ whole genome shotgun (WGS) entry which is preliminary data.</text>
</comment>
<keyword evidence="4" id="KW-1185">Reference proteome</keyword>
<feature type="compositionally biased region" description="Basic and acidic residues" evidence="2">
    <location>
        <begin position="1"/>
        <end position="10"/>
    </location>
</feature>
<reference evidence="3" key="1">
    <citation type="submission" date="2023-03" db="EMBL/GenBank/DDBJ databases">
        <title>Complete genome of Cladonia borealis.</title>
        <authorList>
            <person name="Park H."/>
        </authorList>
    </citation>
    <scope>NUCLEOTIDE SEQUENCE</scope>
    <source>
        <strain evidence="3">ANT050790</strain>
    </source>
</reference>